<evidence type="ECO:0000259" key="5">
    <source>
        <dbReference type="SMART" id="SM01217"/>
    </source>
</evidence>
<dbReference type="InterPro" id="IPR013783">
    <property type="entry name" value="Ig-like_fold"/>
</dbReference>
<dbReference type="Gene3D" id="2.60.40.10">
    <property type="entry name" value="Immunoglobulins"/>
    <property type="match status" value="1"/>
</dbReference>
<dbReference type="PANTHER" id="PTHR42715:SF10">
    <property type="entry name" value="BETA-GLUCOSIDASE"/>
    <property type="match status" value="1"/>
</dbReference>
<dbReference type="PANTHER" id="PTHR42715">
    <property type="entry name" value="BETA-GLUCOSIDASE"/>
    <property type="match status" value="1"/>
</dbReference>
<protein>
    <submittedName>
        <fullName evidence="6">Thermostable beta-glucosidase B</fullName>
    </submittedName>
</protein>
<evidence type="ECO:0000313" key="7">
    <source>
        <dbReference type="Proteomes" id="UP000186104"/>
    </source>
</evidence>
<keyword evidence="3" id="KW-0119">Carbohydrate metabolism</keyword>
<proteinExistence type="inferred from homology"/>
<organism evidence="6 7">
    <name type="scientific">Dietzia timorensis</name>
    <dbReference type="NCBI Taxonomy" id="499555"/>
    <lineage>
        <taxon>Bacteria</taxon>
        <taxon>Bacillati</taxon>
        <taxon>Actinomycetota</taxon>
        <taxon>Actinomycetes</taxon>
        <taxon>Mycobacteriales</taxon>
        <taxon>Dietziaceae</taxon>
        <taxon>Dietzia</taxon>
    </lineage>
</organism>
<dbReference type="InterPro" id="IPR002772">
    <property type="entry name" value="Glyco_hydro_3_C"/>
</dbReference>
<dbReference type="GO" id="GO:0004553">
    <property type="term" value="F:hydrolase activity, hydrolyzing O-glycosyl compounds"/>
    <property type="evidence" value="ECO:0007669"/>
    <property type="project" value="InterPro"/>
</dbReference>
<dbReference type="InterPro" id="IPR017853">
    <property type="entry name" value="GH"/>
</dbReference>
<dbReference type="AlphaFoldDB" id="A0A173LKV0"/>
<dbReference type="InterPro" id="IPR001764">
    <property type="entry name" value="Glyco_hydro_3_N"/>
</dbReference>
<keyword evidence="4" id="KW-0326">Glycosidase</keyword>
<dbReference type="SUPFAM" id="SSF52279">
    <property type="entry name" value="Beta-D-glucan exohydrolase, C-terminal domain"/>
    <property type="match status" value="1"/>
</dbReference>
<dbReference type="InterPro" id="IPR036881">
    <property type="entry name" value="Glyco_hydro_3_C_sf"/>
</dbReference>
<dbReference type="GO" id="GO:0005975">
    <property type="term" value="P:carbohydrate metabolic process"/>
    <property type="evidence" value="ECO:0007669"/>
    <property type="project" value="InterPro"/>
</dbReference>
<evidence type="ECO:0000256" key="2">
    <source>
        <dbReference type="ARBA" id="ARBA00022801"/>
    </source>
</evidence>
<dbReference type="InterPro" id="IPR026891">
    <property type="entry name" value="Fn3-like"/>
</dbReference>
<evidence type="ECO:0000256" key="1">
    <source>
        <dbReference type="ARBA" id="ARBA00005336"/>
    </source>
</evidence>
<evidence type="ECO:0000313" key="6">
    <source>
        <dbReference type="EMBL" id="ANI92101.1"/>
    </source>
</evidence>
<accession>A0A173LKV0</accession>
<dbReference type="EMBL" id="CP015961">
    <property type="protein sequence ID" value="ANI92101.1"/>
    <property type="molecule type" value="Genomic_DNA"/>
</dbReference>
<sequence>MSTAGRPTPESRVRTVAGENFWNTMPLGPDGVRVVMTDGPHGVRRQVGGGDALDLDDAYPATCFPTASALASSWDRDLLGRVGAALGAEAAALGVHVLLGPGMNIKRHPLCGRNFEYLSEDPLVSGTLAASLVRGIQSTGIGATLKHFAVNNQESFRYSVDAVLDERTLRELYLRGFEIAVRESEPWMVMCSYNSINGTTASCNRTLLTTILREEWGFDGVVVSDWAATGPRAEALKAGLDLEMPGSELNTGELLRDSERDAATAFALDRSLARLESLAAKVSTYVEHTGIDAEIIAEHDALAAEAAAGGAVLLANDGILPIDDYGSLGVIGEFAESPRYQGAGSSRINSARLTSLRDALGERDIAHLFAPGYDAARPGSRDERKLAEAVAVARGCETVVLVAGLPAAAESEGVDRTSFALPQQQLDLIEAVTSVNSRTIVFLCNGSPVDLEWVSTTPPAAVVEAYLGGQASGRAIVNILFGDAEPSGRLAEFVPERLSDLRADPWFPGSIRQVQHREGLSVGYRHHATSGKAAGFPFGFGLGYGAAEWSDFSLSTTSVTPADERWDTATPSVNVKICNTGSRPRRECVQVYLADARDIAAPARVLAGFASVDTAPGEEVTAEVAIIADAFHVYSPRQERWVCPSGEVTVQVGRDSADIVWEARVDVAGSDSPEGVTDERILGVDDDADFSALLGRPIPTPRPARPFTRDSTIAELQRSKLAGLVLPRLLKLVASRAGSKGESNQLLESAMREFPLRSLAAVSGGKVGWKAVDAALVLLNRLP</sequence>
<evidence type="ECO:0000256" key="3">
    <source>
        <dbReference type="ARBA" id="ARBA00023277"/>
    </source>
</evidence>
<dbReference type="SUPFAM" id="SSF51445">
    <property type="entry name" value="(Trans)glycosidases"/>
    <property type="match status" value="1"/>
</dbReference>
<name>A0A173LKV0_9ACTN</name>
<dbReference type="Pfam" id="PF00933">
    <property type="entry name" value="Glyco_hydro_3"/>
    <property type="match status" value="1"/>
</dbReference>
<dbReference type="OrthoDB" id="3187421at2"/>
<dbReference type="Proteomes" id="UP000186104">
    <property type="component" value="Chromosome"/>
</dbReference>
<comment type="similarity">
    <text evidence="1 4">Belongs to the glycosyl hydrolase 3 family.</text>
</comment>
<reference evidence="6 7" key="1">
    <citation type="submission" date="2016-06" db="EMBL/GenBank/DDBJ databases">
        <title>Complete genome sequence of a saline-alkali tolerant type strain Dietzia timorensis ID05-A0528T.</title>
        <authorList>
            <person name="Wu X."/>
        </authorList>
    </citation>
    <scope>NUCLEOTIDE SEQUENCE [LARGE SCALE GENOMIC DNA]</scope>
    <source>
        <strain evidence="6 7">ID05-A0528</strain>
    </source>
</reference>
<dbReference type="Pfam" id="PF14310">
    <property type="entry name" value="Fn3-like"/>
    <property type="match status" value="1"/>
</dbReference>
<dbReference type="SMART" id="SM01217">
    <property type="entry name" value="Fn3_like"/>
    <property type="match status" value="1"/>
</dbReference>
<keyword evidence="7" id="KW-1185">Reference proteome</keyword>
<dbReference type="STRING" id="499555.BJL86_1319"/>
<dbReference type="Pfam" id="PF01915">
    <property type="entry name" value="Glyco_hydro_3_C"/>
    <property type="match status" value="1"/>
</dbReference>
<dbReference type="PRINTS" id="PR00133">
    <property type="entry name" value="GLHYDRLASE3"/>
</dbReference>
<dbReference type="KEGG" id="dtm:BJL86_1319"/>
<dbReference type="PROSITE" id="PS00775">
    <property type="entry name" value="GLYCOSYL_HYDROL_F3"/>
    <property type="match status" value="1"/>
</dbReference>
<dbReference type="InterPro" id="IPR050288">
    <property type="entry name" value="Cellulose_deg_GH3"/>
</dbReference>
<dbReference type="Gene3D" id="3.40.50.1700">
    <property type="entry name" value="Glycoside hydrolase family 3 C-terminal domain"/>
    <property type="match status" value="2"/>
</dbReference>
<evidence type="ECO:0000256" key="4">
    <source>
        <dbReference type="RuleBase" id="RU361161"/>
    </source>
</evidence>
<dbReference type="InterPro" id="IPR019800">
    <property type="entry name" value="Glyco_hydro_3_AS"/>
</dbReference>
<dbReference type="Gene3D" id="3.20.20.300">
    <property type="entry name" value="Glycoside hydrolase, family 3, N-terminal domain"/>
    <property type="match status" value="2"/>
</dbReference>
<keyword evidence="2 4" id="KW-0378">Hydrolase</keyword>
<dbReference type="RefSeq" id="WP_067473298.1">
    <property type="nucleotide sequence ID" value="NZ_CP015961.1"/>
</dbReference>
<gene>
    <name evidence="6" type="ORF">BJL86_1319</name>
</gene>
<feature type="domain" description="Fibronectin type III-like" evidence="5">
    <location>
        <begin position="587"/>
        <end position="656"/>
    </location>
</feature>
<dbReference type="InterPro" id="IPR036962">
    <property type="entry name" value="Glyco_hydro_3_N_sf"/>
</dbReference>